<sequence length="79" mass="8698">MSCARIGLHPKCEPILAQDTFGRAGIVYLLRLPGNRSRQILSSLSGQRLAAGWQNADHRLAGRRAQMDSQHSPTQTRSS</sequence>
<gene>
    <name evidence="1" type="ORF">SAMN04488122_4383</name>
</gene>
<evidence type="ECO:0000313" key="2">
    <source>
        <dbReference type="Proteomes" id="UP000199310"/>
    </source>
</evidence>
<protein>
    <submittedName>
        <fullName evidence="1">Uncharacterized protein</fullName>
    </submittedName>
</protein>
<name>A0A1I0S7B3_9BACT</name>
<accession>A0A1I0S7B3</accession>
<dbReference type="Proteomes" id="UP000199310">
    <property type="component" value="Unassembled WGS sequence"/>
</dbReference>
<reference evidence="2" key="1">
    <citation type="submission" date="2016-10" db="EMBL/GenBank/DDBJ databases">
        <authorList>
            <person name="Varghese N."/>
            <person name="Submissions S."/>
        </authorList>
    </citation>
    <scope>NUCLEOTIDE SEQUENCE [LARGE SCALE GENOMIC DNA]</scope>
    <source>
        <strain evidence="2">DSM 3695</strain>
    </source>
</reference>
<evidence type="ECO:0000313" key="1">
    <source>
        <dbReference type="EMBL" id="SEW51621.1"/>
    </source>
</evidence>
<dbReference type="AlphaFoldDB" id="A0A1I0S7B3"/>
<organism evidence="1 2">
    <name type="scientific">Chitinophaga arvensicola</name>
    <dbReference type="NCBI Taxonomy" id="29529"/>
    <lineage>
        <taxon>Bacteria</taxon>
        <taxon>Pseudomonadati</taxon>
        <taxon>Bacteroidota</taxon>
        <taxon>Chitinophagia</taxon>
        <taxon>Chitinophagales</taxon>
        <taxon>Chitinophagaceae</taxon>
        <taxon>Chitinophaga</taxon>
    </lineage>
</organism>
<dbReference type="EMBL" id="FOJG01000002">
    <property type="protein sequence ID" value="SEW51621.1"/>
    <property type="molecule type" value="Genomic_DNA"/>
</dbReference>
<keyword evidence="2" id="KW-1185">Reference proteome</keyword>
<proteinExistence type="predicted"/>